<dbReference type="PANTHER" id="PTHR47159:SF1">
    <property type="entry name" value="CRAL-TRIO DOMAIN-CONTAINING PROTEIN F28H7.8"/>
    <property type="match status" value="1"/>
</dbReference>
<keyword evidence="2" id="KW-1185">Reference proteome</keyword>
<dbReference type="AlphaFoldDB" id="A0A0D8X7J6"/>
<dbReference type="STRING" id="29172.A0A0D8X7J6"/>
<sequence length="105" mass="12176">MPPTVEAEFDANVIEQVRSQVSDILHPRYDTYFNILRWLKSYEFNVSKTVYNLRKHLKFRKERHLDEDARGLQRSAVAAEYAPISIVGPNRKGGDRLIVVDQCGK</sequence>
<evidence type="ECO:0000313" key="2">
    <source>
        <dbReference type="Proteomes" id="UP000053766"/>
    </source>
</evidence>
<accession>A0A0D8X7J6</accession>
<reference evidence="2" key="2">
    <citation type="journal article" date="2016" name="Sci. Rep.">
        <title>Dictyocaulus viviparus genome, variome and transcriptome elucidate lungworm biology and support future intervention.</title>
        <authorList>
            <person name="McNulty S.N."/>
            <person name="Strube C."/>
            <person name="Rosa B.A."/>
            <person name="Martin J.C."/>
            <person name="Tyagi R."/>
            <person name="Choi Y.J."/>
            <person name="Wang Q."/>
            <person name="Hallsworth Pepin K."/>
            <person name="Zhang X."/>
            <person name="Ozersky P."/>
            <person name="Wilson R.K."/>
            <person name="Sternberg P.W."/>
            <person name="Gasser R.B."/>
            <person name="Mitreva M."/>
        </authorList>
    </citation>
    <scope>NUCLEOTIDE SEQUENCE [LARGE SCALE GENOMIC DNA]</scope>
    <source>
        <strain evidence="2">HannoverDv2000</strain>
    </source>
</reference>
<dbReference type="Gene3D" id="3.40.525.10">
    <property type="entry name" value="CRAL-TRIO lipid binding domain"/>
    <property type="match status" value="1"/>
</dbReference>
<name>A0A0D8X7J6_DICVI</name>
<protein>
    <submittedName>
        <fullName evidence="1">Uncharacterized protein</fullName>
    </submittedName>
</protein>
<dbReference type="InterPro" id="IPR036865">
    <property type="entry name" value="CRAL-TRIO_dom_sf"/>
</dbReference>
<dbReference type="SUPFAM" id="SSF46938">
    <property type="entry name" value="CRAL/TRIO N-terminal domain"/>
    <property type="match status" value="1"/>
</dbReference>
<organism evidence="1 2">
    <name type="scientific">Dictyocaulus viviparus</name>
    <name type="common">Bovine lungworm</name>
    <dbReference type="NCBI Taxonomy" id="29172"/>
    <lineage>
        <taxon>Eukaryota</taxon>
        <taxon>Metazoa</taxon>
        <taxon>Ecdysozoa</taxon>
        <taxon>Nematoda</taxon>
        <taxon>Chromadorea</taxon>
        <taxon>Rhabditida</taxon>
        <taxon>Rhabditina</taxon>
        <taxon>Rhabditomorpha</taxon>
        <taxon>Strongyloidea</taxon>
        <taxon>Metastrongylidae</taxon>
        <taxon>Dictyocaulus</taxon>
    </lineage>
</organism>
<dbReference type="EMBL" id="KN723029">
    <property type="protein sequence ID" value="KJH39624.1"/>
    <property type="molecule type" value="Genomic_DNA"/>
</dbReference>
<gene>
    <name evidence="1" type="ORF">DICVIV_14497</name>
</gene>
<dbReference type="InterPro" id="IPR053302">
    <property type="entry name" value="CRAL-TRIO_domain"/>
</dbReference>
<evidence type="ECO:0000313" key="1">
    <source>
        <dbReference type="EMBL" id="KJH39624.1"/>
    </source>
</evidence>
<proteinExistence type="predicted"/>
<dbReference type="OrthoDB" id="1434354at2759"/>
<dbReference type="Proteomes" id="UP000053766">
    <property type="component" value="Unassembled WGS sequence"/>
</dbReference>
<reference evidence="1 2" key="1">
    <citation type="submission" date="2013-11" db="EMBL/GenBank/DDBJ databases">
        <title>Draft genome of the bovine lungworm Dictyocaulus viviparus.</title>
        <authorList>
            <person name="Mitreva M."/>
        </authorList>
    </citation>
    <scope>NUCLEOTIDE SEQUENCE [LARGE SCALE GENOMIC DNA]</scope>
    <source>
        <strain evidence="1 2">HannoverDv2000</strain>
    </source>
</reference>
<dbReference type="InterPro" id="IPR036273">
    <property type="entry name" value="CRAL/TRIO_N_dom_sf"/>
</dbReference>
<dbReference type="PANTHER" id="PTHR47159">
    <property type="entry name" value="PROTEIN CBG07705-RELATED"/>
    <property type="match status" value="1"/>
</dbReference>